<keyword evidence="10" id="KW-0739">Sodium transport</keyword>
<keyword evidence="15" id="KW-1185">Reference proteome</keyword>
<evidence type="ECO:0000256" key="8">
    <source>
        <dbReference type="ARBA" id="ARBA00023053"/>
    </source>
</evidence>
<evidence type="ECO:0000256" key="9">
    <source>
        <dbReference type="ARBA" id="ARBA00023136"/>
    </source>
</evidence>
<proteinExistence type="inferred from homology"/>
<evidence type="ECO:0000259" key="13">
    <source>
        <dbReference type="Pfam" id="PF01699"/>
    </source>
</evidence>
<sequence length="229" mass="24865">MSPTVAGVTLLPLGNGAPYLFASIAAFSGMNSGEVGINRVLGGAVFVTCVVVGIISLCIAEKRVQIDSNSFVRDLGFFMCLLLHSMSGDEEGDTIYAPLLESGSKSDLTCVSKIGYHNRCGHLNEPAEDPKPTWVWNDEETLKDRSPFSCCKFLSLLELPLSLPRRLTIPMVEERWSKVYAVASATLAPMLLAFLWNTQDNDATPLSQEIVYFIGVTLGGILGSEFLHT</sequence>
<evidence type="ECO:0000256" key="11">
    <source>
        <dbReference type="ARBA" id="ARBA00038187"/>
    </source>
</evidence>
<evidence type="ECO:0000256" key="5">
    <source>
        <dbReference type="ARBA" id="ARBA00022692"/>
    </source>
</evidence>
<evidence type="ECO:0000256" key="6">
    <source>
        <dbReference type="ARBA" id="ARBA00022958"/>
    </source>
</evidence>
<evidence type="ECO:0000256" key="12">
    <source>
        <dbReference type="SAM" id="Phobius"/>
    </source>
</evidence>
<dbReference type="PANTHER" id="PTHR12266">
    <property type="entry name" value="NA+/CA2+ K+ INDEPENDENT EXCHANGER"/>
    <property type="match status" value="1"/>
</dbReference>
<evidence type="ECO:0000256" key="1">
    <source>
        <dbReference type="ARBA" id="ARBA00004141"/>
    </source>
</evidence>
<dbReference type="Pfam" id="PF01699">
    <property type="entry name" value="Na_Ca_ex"/>
    <property type="match status" value="1"/>
</dbReference>
<dbReference type="InterPro" id="IPR044880">
    <property type="entry name" value="NCX_ion-bd_dom_sf"/>
</dbReference>
<feature type="domain" description="Sodium/calcium exchanger membrane region" evidence="13">
    <location>
        <begin position="1"/>
        <end position="83"/>
    </location>
</feature>
<dbReference type="InterPro" id="IPR004837">
    <property type="entry name" value="NaCa_Exmemb"/>
</dbReference>
<evidence type="ECO:0000256" key="2">
    <source>
        <dbReference type="ARBA" id="ARBA00022448"/>
    </source>
</evidence>
<dbReference type="EMBL" id="JBBPBM010000023">
    <property type="protein sequence ID" value="KAK8545262.1"/>
    <property type="molecule type" value="Genomic_DNA"/>
</dbReference>
<accession>A0ABR2DQS3</accession>
<dbReference type="InterPro" id="IPR051359">
    <property type="entry name" value="CaCA_antiporter"/>
</dbReference>
<keyword evidence="3" id="KW-0050">Antiport</keyword>
<comment type="caution">
    <text evidence="14">The sequence shown here is derived from an EMBL/GenBank/DDBJ whole genome shotgun (WGS) entry which is preliminary data.</text>
</comment>
<dbReference type="Gene3D" id="1.20.1420.30">
    <property type="entry name" value="NCX, central ion-binding region"/>
    <property type="match status" value="1"/>
</dbReference>
<keyword evidence="7 12" id="KW-1133">Transmembrane helix</keyword>
<comment type="similarity">
    <text evidence="11">Belongs to the Ca(2+):cation antiporter (CaCA) (TC 2.A.19) family. Cation/calcium exchanger (CCX) subfamily.</text>
</comment>
<protein>
    <recommendedName>
        <fullName evidence="13">Sodium/calcium exchanger membrane region domain-containing protein</fullName>
    </recommendedName>
</protein>
<feature type="transmembrane region" description="Helical" evidence="12">
    <location>
        <begin position="40"/>
        <end position="60"/>
    </location>
</feature>
<feature type="transmembrane region" description="Helical" evidence="12">
    <location>
        <begin position="210"/>
        <end position="227"/>
    </location>
</feature>
<evidence type="ECO:0000256" key="4">
    <source>
        <dbReference type="ARBA" id="ARBA00022538"/>
    </source>
</evidence>
<comment type="subcellular location">
    <subcellularLocation>
        <location evidence="1">Membrane</location>
        <topology evidence="1">Multi-pass membrane protein</topology>
    </subcellularLocation>
</comment>
<keyword evidence="10" id="KW-0406">Ion transport</keyword>
<keyword evidence="5 12" id="KW-0812">Transmembrane</keyword>
<gene>
    <name evidence="14" type="ORF">V6N12_026099</name>
</gene>
<keyword evidence="6" id="KW-0630">Potassium</keyword>
<keyword evidence="8" id="KW-0915">Sodium</keyword>
<evidence type="ECO:0000256" key="3">
    <source>
        <dbReference type="ARBA" id="ARBA00022449"/>
    </source>
</evidence>
<evidence type="ECO:0000256" key="10">
    <source>
        <dbReference type="ARBA" id="ARBA00023201"/>
    </source>
</evidence>
<keyword evidence="2" id="KW-0813">Transport</keyword>
<name>A0ABR2DQS3_9ROSI</name>
<evidence type="ECO:0000256" key="7">
    <source>
        <dbReference type="ARBA" id="ARBA00022989"/>
    </source>
</evidence>
<dbReference type="PANTHER" id="PTHR12266:SF17">
    <property type="entry name" value="SODIUM_CALCIUM EXCHANGER MEMBRANE REGION DOMAIN-CONTAINING PROTEIN"/>
    <property type="match status" value="1"/>
</dbReference>
<dbReference type="Proteomes" id="UP001472677">
    <property type="component" value="Unassembled WGS sequence"/>
</dbReference>
<evidence type="ECO:0000313" key="15">
    <source>
        <dbReference type="Proteomes" id="UP001472677"/>
    </source>
</evidence>
<evidence type="ECO:0000313" key="14">
    <source>
        <dbReference type="EMBL" id="KAK8545262.1"/>
    </source>
</evidence>
<keyword evidence="9 12" id="KW-0472">Membrane</keyword>
<feature type="transmembrane region" description="Helical" evidence="12">
    <location>
        <begin position="179"/>
        <end position="198"/>
    </location>
</feature>
<keyword evidence="4" id="KW-0633">Potassium transport</keyword>
<reference evidence="14 15" key="1">
    <citation type="journal article" date="2024" name="G3 (Bethesda)">
        <title>Genome assembly of Hibiscus sabdariffa L. provides insights into metabolisms of medicinal natural products.</title>
        <authorList>
            <person name="Kim T."/>
        </authorList>
    </citation>
    <scope>NUCLEOTIDE SEQUENCE [LARGE SCALE GENOMIC DNA]</scope>
    <source>
        <strain evidence="14">TK-2024</strain>
        <tissue evidence="14">Old leaves</tissue>
    </source>
</reference>
<organism evidence="14 15">
    <name type="scientific">Hibiscus sabdariffa</name>
    <name type="common">roselle</name>
    <dbReference type="NCBI Taxonomy" id="183260"/>
    <lineage>
        <taxon>Eukaryota</taxon>
        <taxon>Viridiplantae</taxon>
        <taxon>Streptophyta</taxon>
        <taxon>Embryophyta</taxon>
        <taxon>Tracheophyta</taxon>
        <taxon>Spermatophyta</taxon>
        <taxon>Magnoliopsida</taxon>
        <taxon>eudicotyledons</taxon>
        <taxon>Gunneridae</taxon>
        <taxon>Pentapetalae</taxon>
        <taxon>rosids</taxon>
        <taxon>malvids</taxon>
        <taxon>Malvales</taxon>
        <taxon>Malvaceae</taxon>
        <taxon>Malvoideae</taxon>
        <taxon>Hibiscus</taxon>
    </lineage>
</organism>